<dbReference type="GeneID" id="90838512"/>
<dbReference type="AlphaFoldDB" id="A0A0V8GHS9"/>
<evidence type="ECO:0000313" key="5">
    <source>
        <dbReference type="Proteomes" id="UP000072605"/>
    </source>
</evidence>
<reference evidence="3 6" key="3">
    <citation type="submission" date="2023-12" db="EMBL/GenBank/DDBJ databases">
        <authorList>
            <person name="Easwaran N."/>
            <person name="Lazarus H.P.S."/>
        </authorList>
    </citation>
    <scope>NUCLEOTIDE SEQUENCE [LARGE SCALE GENOMIC DNA]</scope>
    <source>
        <strain evidence="3 6">VIT-2023</strain>
    </source>
</reference>
<name>A0A0V8GHS9_9BACL</name>
<dbReference type="OrthoDB" id="9255747at2"/>
<sequence>MYDVISLPAGPTQVTIERYLVHAHPHPRPYRPARLIALRQSGGVMHRLYRTEREIVLSPHEALAPQVQRLSFSQQERVLAYIEERRASFGFDEGEEYKFYLLEVAYELRHLPRTDRPIRAHTYYQLDELLSGRPLVLRARSQERST</sequence>
<organism evidence="1 4">
    <name type="scientific">Exiguobacterium indicum</name>
    <dbReference type="NCBI Taxonomy" id="296995"/>
    <lineage>
        <taxon>Bacteria</taxon>
        <taxon>Bacillati</taxon>
        <taxon>Bacillota</taxon>
        <taxon>Bacilli</taxon>
        <taxon>Bacillales</taxon>
        <taxon>Bacillales Family XII. Incertae Sedis</taxon>
        <taxon>Exiguobacterium</taxon>
    </lineage>
</organism>
<dbReference type="EMBL" id="LDQV01000031">
    <property type="protein sequence ID" value="KTR25789.1"/>
    <property type="molecule type" value="Genomic_DNA"/>
</dbReference>
<gene>
    <name evidence="1" type="ORF">AS033_00200</name>
    <name evidence="2" type="ORF">RSA11_13690</name>
    <name evidence="3" type="ORF">SZL87_07095</name>
</gene>
<comment type="caution">
    <text evidence="1">The sequence shown here is derived from an EMBL/GenBank/DDBJ whole genome shotgun (WGS) entry which is preliminary data.</text>
</comment>
<dbReference type="EMBL" id="JBAWKY010000001">
    <property type="protein sequence ID" value="MEI4462199.1"/>
    <property type="molecule type" value="Genomic_DNA"/>
</dbReference>
<evidence type="ECO:0000313" key="3">
    <source>
        <dbReference type="EMBL" id="MEI4462199.1"/>
    </source>
</evidence>
<accession>A0A0V8GHS9</accession>
<dbReference type="Proteomes" id="UP000072605">
    <property type="component" value="Unassembled WGS sequence"/>
</dbReference>
<dbReference type="Proteomes" id="UP000053797">
    <property type="component" value="Unassembled WGS sequence"/>
</dbReference>
<reference evidence="1 4" key="1">
    <citation type="journal article" date="2015" name="Int. J. Syst. Evol. Microbiol.">
        <title>Exiguobacterium enclense sp. nov., isolated from sediment.</title>
        <authorList>
            <person name="Dastager S.G."/>
            <person name="Mawlankar R."/>
            <person name="Sonalkar V.V."/>
            <person name="Thorat M.N."/>
            <person name="Mual P."/>
            <person name="Verma A."/>
            <person name="Krishnamurthi S."/>
            <person name="Tang S.K."/>
            <person name="Li W.J."/>
        </authorList>
    </citation>
    <scope>NUCLEOTIDE SEQUENCE [LARGE SCALE GENOMIC DNA]</scope>
    <source>
        <strain evidence="1 4">NIO-1109</strain>
    </source>
</reference>
<dbReference type="EMBL" id="LNQL01000001">
    <property type="protein sequence ID" value="KSU49822.1"/>
    <property type="molecule type" value="Genomic_DNA"/>
</dbReference>
<evidence type="ECO:0000313" key="6">
    <source>
        <dbReference type="Proteomes" id="UP001387110"/>
    </source>
</evidence>
<protein>
    <submittedName>
        <fullName evidence="1">Uncharacterized protein</fullName>
    </submittedName>
</protein>
<dbReference type="Proteomes" id="UP001387110">
    <property type="component" value="Unassembled WGS sequence"/>
</dbReference>
<evidence type="ECO:0000313" key="2">
    <source>
        <dbReference type="EMBL" id="KTR25789.1"/>
    </source>
</evidence>
<proteinExistence type="predicted"/>
<evidence type="ECO:0000313" key="1">
    <source>
        <dbReference type="EMBL" id="KSU49822.1"/>
    </source>
</evidence>
<dbReference type="RefSeq" id="WP_023469579.1">
    <property type="nucleotide sequence ID" value="NZ_FMYN01000001.1"/>
</dbReference>
<keyword evidence="6" id="KW-1185">Reference proteome</keyword>
<evidence type="ECO:0000313" key="4">
    <source>
        <dbReference type="Proteomes" id="UP000053797"/>
    </source>
</evidence>
<reference evidence="2 5" key="2">
    <citation type="journal article" date="2016" name="Front. Microbiol.">
        <title>Genomic Resource of Rice Seed Associated Bacteria.</title>
        <authorList>
            <person name="Midha S."/>
            <person name="Bansal K."/>
            <person name="Sharma S."/>
            <person name="Kumar N."/>
            <person name="Patil P.P."/>
            <person name="Chaudhry V."/>
            <person name="Patil P.B."/>
        </authorList>
    </citation>
    <scope>NUCLEOTIDE SEQUENCE [LARGE SCALE GENOMIC DNA]</scope>
    <source>
        <strain evidence="2 5">RSA11</strain>
    </source>
</reference>